<feature type="domain" description="PKD" evidence="7">
    <location>
        <begin position="468"/>
        <end position="553"/>
    </location>
</feature>
<dbReference type="SUPFAM" id="SSF49299">
    <property type="entry name" value="PKD domain"/>
    <property type="match status" value="1"/>
</dbReference>
<dbReference type="PANTHER" id="PTHR19328">
    <property type="entry name" value="HEDGEHOG-INTERACTING PROTEIN"/>
    <property type="match status" value="1"/>
</dbReference>
<dbReference type="Proteomes" id="UP001249959">
    <property type="component" value="Unassembled WGS sequence"/>
</dbReference>
<evidence type="ECO:0000256" key="1">
    <source>
        <dbReference type="ARBA" id="ARBA00022617"/>
    </source>
</evidence>
<feature type="compositionally biased region" description="Low complexity" evidence="5">
    <location>
        <begin position="859"/>
        <end position="882"/>
    </location>
</feature>
<dbReference type="SUPFAM" id="SSF46626">
    <property type="entry name" value="Cytochrome c"/>
    <property type="match status" value="1"/>
</dbReference>
<evidence type="ECO:0000256" key="5">
    <source>
        <dbReference type="SAM" id="MobiDB-lite"/>
    </source>
</evidence>
<dbReference type="InterPro" id="IPR011041">
    <property type="entry name" value="Quinoprot_gluc/sorb_DH_b-prop"/>
</dbReference>
<dbReference type="InterPro" id="IPR011042">
    <property type="entry name" value="6-blade_b-propeller_TolB-like"/>
</dbReference>
<dbReference type="RefSeq" id="WP_316070156.1">
    <property type="nucleotide sequence ID" value="NZ_JAVNWW010000001.1"/>
</dbReference>
<dbReference type="PROSITE" id="PS51007">
    <property type="entry name" value="CYTC"/>
    <property type="match status" value="1"/>
</dbReference>
<evidence type="ECO:0000259" key="8">
    <source>
        <dbReference type="PROSITE" id="PS51007"/>
    </source>
</evidence>
<feature type="signal peptide" evidence="6">
    <location>
        <begin position="1"/>
        <end position="19"/>
    </location>
</feature>
<keyword evidence="2 4" id="KW-0479">Metal-binding</keyword>
<dbReference type="EMBL" id="JAVNWW010000001">
    <property type="protein sequence ID" value="MDU0807690.1"/>
    <property type="molecule type" value="Genomic_DNA"/>
</dbReference>
<evidence type="ECO:0000313" key="10">
    <source>
        <dbReference type="Proteomes" id="UP001249959"/>
    </source>
</evidence>
<dbReference type="Pfam" id="PF00034">
    <property type="entry name" value="Cytochrom_C"/>
    <property type="match status" value="1"/>
</dbReference>
<evidence type="ECO:0000256" key="6">
    <source>
        <dbReference type="SAM" id="SignalP"/>
    </source>
</evidence>
<dbReference type="CDD" id="cd04084">
    <property type="entry name" value="CBM6_xylanase-like"/>
    <property type="match status" value="1"/>
</dbReference>
<keyword evidence="6" id="KW-0732">Signal</keyword>
<dbReference type="Gene3D" id="1.10.760.10">
    <property type="entry name" value="Cytochrome c-like domain"/>
    <property type="match status" value="1"/>
</dbReference>
<evidence type="ECO:0000313" key="9">
    <source>
        <dbReference type="EMBL" id="MDU0807690.1"/>
    </source>
</evidence>
<reference evidence="9 10" key="1">
    <citation type="submission" date="2023-09" db="EMBL/GenBank/DDBJ databases">
        <title>Aquirufa genomes.</title>
        <authorList>
            <person name="Pitt A."/>
        </authorList>
    </citation>
    <scope>NUCLEOTIDE SEQUENCE [LARGE SCALE GENOMIC DNA]</scope>
    <source>
        <strain evidence="9 10">LEOWEIH-7C</strain>
    </source>
</reference>
<organism evidence="9 10">
    <name type="scientific">Aquirufa regiilacus</name>
    <dbReference type="NCBI Taxonomy" id="3024868"/>
    <lineage>
        <taxon>Bacteria</taxon>
        <taxon>Pseudomonadati</taxon>
        <taxon>Bacteroidota</taxon>
        <taxon>Cytophagia</taxon>
        <taxon>Cytophagales</taxon>
        <taxon>Flectobacillaceae</taxon>
        <taxon>Aquirufa</taxon>
    </lineage>
</organism>
<keyword evidence="10" id="KW-1185">Reference proteome</keyword>
<proteinExistence type="predicted"/>
<gene>
    <name evidence="9" type="ORF">PQG45_01425</name>
</gene>
<dbReference type="Gene3D" id="2.120.10.30">
    <property type="entry name" value="TolB, C-terminal domain"/>
    <property type="match status" value="1"/>
</dbReference>
<dbReference type="InterPro" id="IPR012938">
    <property type="entry name" value="Glc/Sorbosone_DH"/>
</dbReference>
<dbReference type="InterPro" id="IPR035986">
    <property type="entry name" value="PKD_dom_sf"/>
</dbReference>
<evidence type="ECO:0000256" key="2">
    <source>
        <dbReference type="ARBA" id="ARBA00022723"/>
    </source>
</evidence>
<comment type="caution">
    <text evidence="9">The sequence shown here is derived from an EMBL/GenBank/DDBJ whole genome shotgun (WGS) entry which is preliminary data.</text>
</comment>
<dbReference type="Pfam" id="PF07995">
    <property type="entry name" value="GSDH"/>
    <property type="match status" value="1"/>
</dbReference>
<feature type="chain" id="PRO_5046196543" evidence="6">
    <location>
        <begin position="20"/>
        <end position="971"/>
    </location>
</feature>
<evidence type="ECO:0000256" key="3">
    <source>
        <dbReference type="ARBA" id="ARBA00023004"/>
    </source>
</evidence>
<dbReference type="InterPro" id="IPR036909">
    <property type="entry name" value="Cyt_c-like_dom_sf"/>
</dbReference>
<feature type="domain" description="Cytochrome c" evidence="8">
    <location>
        <begin position="628"/>
        <end position="712"/>
    </location>
</feature>
<keyword evidence="1 4" id="KW-0349">Heme</keyword>
<dbReference type="PROSITE" id="PS50093">
    <property type="entry name" value="PKD"/>
    <property type="match status" value="1"/>
</dbReference>
<dbReference type="InterPro" id="IPR013783">
    <property type="entry name" value="Ig-like_fold"/>
</dbReference>
<dbReference type="Gene3D" id="2.60.40.10">
    <property type="entry name" value="Immunoglobulins"/>
    <property type="match status" value="1"/>
</dbReference>
<dbReference type="Pfam" id="PF00801">
    <property type="entry name" value="PKD"/>
    <property type="match status" value="1"/>
</dbReference>
<evidence type="ECO:0000259" key="7">
    <source>
        <dbReference type="PROSITE" id="PS50093"/>
    </source>
</evidence>
<keyword evidence="3 4" id="KW-0408">Iron</keyword>
<evidence type="ECO:0000256" key="4">
    <source>
        <dbReference type="PROSITE-ProRule" id="PRU00433"/>
    </source>
</evidence>
<protein>
    <submittedName>
        <fullName evidence="9">PQQ-dependent sugar dehydrogenase</fullName>
    </submittedName>
</protein>
<sequence length="971" mass="103997">MKQFLLALTLACTSLAAFAQAPDENRFVKSVLVDKLDEPMEFTFLPDGRIVFVERKGDVKQYDPATGITKSIGKIVTNTKYTNRAGQVREAEEGVMGVIVDPKFKENNWLYIYYAHPKEAKHVLARMELKDEALLIDQQKIILEVPTQREECCHTGGGMVFDKAGNLFLTVGNNTSNSNSDGYAPIDERPGQAYWDDQRGASNTNDLRGKILRIHPEKDGSYTIPKGNLFAPGTPKTRAEIYTMGHRNPWRPSLDSKTGFLYWGEVGPDASVDSEKGPRGYDEFNQAKGPGYYGWPYFIGNNQAYADVNFETLAIGPKFNPAAPVNESPNNTGLRELPPAQKAMIWYPYGTSEEFPLVGSSGRSATGGPVFRRSDFPGAKRAFPSYYEGKWLIVEFMRGWIMAVTMDENGNYKSMERFMPNTTFGSAIDMDFSPEGDLYVLEYGSAWFRGNDNARLVKIEYQGGNRKPEVVASAASKAGAAPFTTTLTSDGTKDADGDKLTYTWTVKKAGKFVKNLSGEKAMLSLKEAGKYAVTLKAIDAKGASNTAALEILVGNEAPVVDIDFDGANKSFYFSDSAPKYKVKVSDKEDGELEKGIAPEAVAATLDYIPFGYDPIEMSQSHRKADSDLFASAGLRLINKSDCKSCHQLNVRSVGPSYNEVSVKYKGQNVIDQLADKVIAGGMGVWGEHAMSAHPAISKADAKQMVSYIMSLSEPKASNKIALKGELALVKPEGQKSSKGVFVVRATYVDKGNKKIAPVQAEKWVFLRAPQLDVEKADVTKGILQLITPGRSTNMVGQNPYLGYKGLDLTGISTIDIAASAQARTNAAGGVIEIHLDSPTGPVIGKTNPIEVAQGGFGGPPAAAATPGKGAPLGTPAAAGSAAPAAPAAPATAATAAPAAPSTAAPAPATAAPAAATAPAAPAAPRRMNAPSAQKVAITATSGEHDVYFVAVNPKAADQQIVVQIQGIEMKK</sequence>
<dbReference type="InterPro" id="IPR000601">
    <property type="entry name" value="PKD_dom"/>
</dbReference>
<dbReference type="SUPFAM" id="SSF50952">
    <property type="entry name" value="Soluble quinoprotein glucose dehydrogenase"/>
    <property type="match status" value="1"/>
</dbReference>
<accession>A0ABU3TPE8</accession>
<name>A0ABU3TPE8_9BACT</name>
<feature type="region of interest" description="Disordered" evidence="5">
    <location>
        <begin position="842"/>
        <end position="882"/>
    </location>
</feature>
<dbReference type="InterPro" id="IPR009056">
    <property type="entry name" value="Cyt_c-like_dom"/>
</dbReference>
<dbReference type="PANTHER" id="PTHR19328:SF75">
    <property type="entry name" value="ALDOSE SUGAR DEHYDROGENASE YLII"/>
    <property type="match status" value="1"/>
</dbReference>